<dbReference type="EMBL" id="JAOAMV010000002">
    <property type="protein sequence ID" value="MCT2558420.1"/>
    <property type="molecule type" value="Genomic_DNA"/>
</dbReference>
<dbReference type="AlphaFoldDB" id="A0A9X3A914"/>
<evidence type="ECO:0000313" key="2">
    <source>
        <dbReference type="EMBL" id="MCT2558420.1"/>
    </source>
</evidence>
<name>A0A9X3A914_9SPHN</name>
<dbReference type="RefSeq" id="WP_259961233.1">
    <property type="nucleotide sequence ID" value="NZ_JAOAMV010000002.1"/>
</dbReference>
<feature type="compositionally biased region" description="Basic residues" evidence="1">
    <location>
        <begin position="100"/>
        <end position="110"/>
    </location>
</feature>
<keyword evidence="3" id="KW-1185">Reference proteome</keyword>
<organism evidence="2 3">
    <name type="scientific">Tsuneonella litorea</name>
    <dbReference type="NCBI Taxonomy" id="2976475"/>
    <lineage>
        <taxon>Bacteria</taxon>
        <taxon>Pseudomonadati</taxon>
        <taxon>Pseudomonadota</taxon>
        <taxon>Alphaproteobacteria</taxon>
        <taxon>Sphingomonadales</taxon>
        <taxon>Erythrobacteraceae</taxon>
        <taxon>Tsuneonella</taxon>
    </lineage>
</organism>
<dbReference type="Proteomes" id="UP001142648">
    <property type="component" value="Unassembled WGS sequence"/>
</dbReference>
<accession>A0A9X3A914</accession>
<gene>
    <name evidence="2" type="ORF">N0B51_05445</name>
</gene>
<evidence type="ECO:0000256" key="1">
    <source>
        <dbReference type="SAM" id="MobiDB-lite"/>
    </source>
</evidence>
<evidence type="ECO:0000313" key="3">
    <source>
        <dbReference type="Proteomes" id="UP001142648"/>
    </source>
</evidence>
<sequence>MSKTPPIPVQPGEKYCFVCEQALPLASFRPRNGKLYSPCRSCARTSHERTAPMRELIEELMTGIQERAAVRRPATPEEERLFAPMDGFARWIMRREAQAKKPKRATRKPQTRSGPSHEIA</sequence>
<comment type="caution">
    <text evidence="2">The sequence shown here is derived from an EMBL/GenBank/DDBJ whole genome shotgun (WGS) entry which is preliminary data.</text>
</comment>
<reference evidence="2" key="1">
    <citation type="submission" date="2022-09" db="EMBL/GenBank/DDBJ databases">
        <title>The genome sequence of Tsuneonella sp. YG55.</title>
        <authorList>
            <person name="Liu Y."/>
        </authorList>
    </citation>
    <scope>NUCLEOTIDE SEQUENCE</scope>
    <source>
        <strain evidence="2">YG55</strain>
    </source>
</reference>
<proteinExistence type="predicted"/>
<protein>
    <submittedName>
        <fullName evidence="2">Uncharacterized protein</fullName>
    </submittedName>
</protein>
<feature type="region of interest" description="Disordered" evidence="1">
    <location>
        <begin position="94"/>
        <end position="120"/>
    </location>
</feature>